<dbReference type="EMBL" id="VSSQ01123653">
    <property type="protein sequence ID" value="MPN54935.1"/>
    <property type="molecule type" value="Genomic_DNA"/>
</dbReference>
<protein>
    <recommendedName>
        <fullName evidence="1">HTH cro/C1-type domain-containing protein</fullName>
    </recommendedName>
</protein>
<proteinExistence type="predicted"/>
<gene>
    <name evidence="2" type="ORF">SDC9_202614</name>
</gene>
<dbReference type="GO" id="GO:0003677">
    <property type="term" value="F:DNA binding"/>
    <property type="evidence" value="ECO:0007669"/>
    <property type="project" value="InterPro"/>
</dbReference>
<reference evidence="2" key="1">
    <citation type="submission" date="2019-08" db="EMBL/GenBank/DDBJ databases">
        <authorList>
            <person name="Kucharzyk K."/>
            <person name="Murdoch R.W."/>
            <person name="Higgins S."/>
            <person name="Loffler F."/>
        </authorList>
    </citation>
    <scope>NUCLEOTIDE SEQUENCE</scope>
</reference>
<dbReference type="InterPro" id="IPR010982">
    <property type="entry name" value="Lambda_DNA-bd_dom_sf"/>
</dbReference>
<sequence length="62" mass="6891">MSQEQLAEKANISRSHLSAIEAPNIVRPFSLEILYNIADALNISPAELLNTKLTSIQKKLDK</sequence>
<comment type="caution">
    <text evidence="2">The sequence shown here is derived from an EMBL/GenBank/DDBJ whole genome shotgun (WGS) entry which is preliminary data.</text>
</comment>
<dbReference type="Gene3D" id="1.10.260.40">
    <property type="entry name" value="lambda repressor-like DNA-binding domains"/>
    <property type="match status" value="1"/>
</dbReference>
<accession>A0A645IU32</accession>
<dbReference type="InterPro" id="IPR001387">
    <property type="entry name" value="Cro/C1-type_HTH"/>
</dbReference>
<evidence type="ECO:0000259" key="1">
    <source>
        <dbReference type="PROSITE" id="PS50943"/>
    </source>
</evidence>
<dbReference type="Pfam" id="PF01381">
    <property type="entry name" value="HTH_3"/>
    <property type="match status" value="1"/>
</dbReference>
<dbReference type="AlphaFoldDB" id="A0A645IU32"/>
<feature type="domain" description="HTH cro/C1-type" evidence="1">
    <location>
        <begin position="1"/>
        <end position="48"/>
    </location>
</feature>
<organism evidence="2">
    <name type="scientific">bioreactor metagenome</name>
    <dbReference type="NCBI Taxonomy" id="1076179"/>
    <lineage>
        <taxon>unclassified sequences</taxon>
        <taxon>metagenomes</taxon>
        <taxon>ecological metagenomes</taxon>
    </lineage>
</organism>
<name>A0A645IU32_9ZZZZ</name>
<dbReference type="CDD" id="cd00093">
    <property type="entry name" value="HTH_XRE"/>
    <property type="match status" value="1"/>
</dbReference>
<dbReference type="SUPFAM" id="SSF47413">
    <property type="entry name" value="lambda repressor-like DNA-binding domains"/>
    <property type="match status" value="1"/>
</dbReference>
<evidence type="ECO:0000313" key="2">
    <source>
        <dbReference type="EMBL" id="MPN54935.1"/>
    </source>
</evidence>
<dbReference type="PROSITE" id="PS50943">
    <property type="entry name" value="HTH_CROC1"/>
    <property type="match status" value="1"/>
</dbReference>